<evidence type="ECO:0000313" key="2">
    <source>
        <dbReference type="EMBL" id="KFD20262.1"/>
    </source>
</evidence>
<keyword evidence="2" id="KW-0449">Lipoprotein</keyword>
<dbReference type="eggNOG" id="ENOG5031KZ9">
    <property type="taxonomic scope" value="Bacteria"/>
</dbReference>
<dbReference type="PROSITE" id="PS51257">
    <property type="entry name" value="PROKAR_LIPOPROTEIN"/>
    <property type="match status" value="1"/>
</dbReference>
<gene>
    <name evidence="2" type="ORF">GTPT_1406</name>
</gene>
<feature type="chain" id="PRO_5012271931" evidence="1">
    <location>
        <begin position="16"/>
        <end position="118"/>
    </location>
</feature>
<protein>
    <submittedName>
        <fullName evidence="2">Putative lipoprotein</fullName>
    </submittedName>
</protein>
<proteinExistence type="predicted"/>
<reference evidence="2 3" key="1">
    <citation type="submission" date="2014-05" db="EMBL/GenBank/DDBJ databases">
        <title>ATOL: Assembling a taxonomically balanced genome-scale reconstruction of the evolutionary history of the Enterobacteriaceae.</title>
        <authorList>
            <person name="Plunkett G.III."/>
            <person name="Neeno-Eckwall E.C."/>
            <person name="Glasner J.D."/>
            <person name="Perna N.T."/>
        </authorList>
    </citation>
    <scope>NUCLEOTIDE SEQUENCE [LARGE SCALE GENOMIC DNA]</scope>
    <source>
        <strain evidence="2 3">ATCC 33301</strain>
    </source>
</reference>
<dbReference type="InterPro" id="IPR054657">
    <property type="entry name" value="T6SS_periplasmic_put"/>
</dbReference>
<dbReference type="Proteomes" id="UP000028602">
    <property type="component" value="Unassembled WGS sequence"/>
</dbReference>
<name>A0A085JIG6_9GAMM</name>
<comment type="caution">
    <text evidence="2">The sequence shown here is derived from an EMBL/GenBank/DDBJ whole genome shotgun (WGS) entry which is preliminary data.</text>
</comment>
<evidence type="ECO:0000256" key="1">
    <source>
        <dbReference type="SAM" id="SignalP"/>
    </source>
</evidence>
<dbReference type="AlphaFoldDB" id="A0A085JIG6"/>
<keyword evidence="3" id="KW-1185">Reference proteome</keyword>
<accession>A0A085JIG6</accession>
<sequence length="118" mass="13356">MIKNFLLFFSLFLLAGCAGDRLAFHKKGSATVNENRVCIASAPGDILEYYSLSSSENSYALPILTEDNIAKKYHDTCIPLILKNSTNYELIYVLNGEKYRFEFITDAHNKVKKSYSKS</sequence>
<dbReference type="RefSeq" id="WP_025903709.1">
    <property type="nucleotide sequence ID" value="NZ_ATMJ01000051.1"/>
</dbReference>
<dbReference type="EMBL" id="JMPR01000025">
    <property type="protein sequence ID" value="KFD20262.1"/>
    <property type="molecule type" value="Genomic_DNA"/>
</dbReference>
<keyword evidence="1" id="KW-0732">Signal</keyword>
<feature type="signal peptide" evidence="1">
    <location>
        <begin position="1"/>
        <end position="15"/>
    </location>
</feature>
<evidence type="ECO:0000313" key="3">
    <source>
        <dbReference type="Proteomes" id="UP000028602"/>
    </source>
</evidence>
<organism evidence="2 3">
    <name type="scientific">Tatumella ptyseos ATCC 33301</name>
    <dbReference type="NCBI Taxonomy" id="1005995"/>
    <lineage>
        <taxon>Bacteria</taxon>
        <taxon>Pseudomonadati</taxon>
        <taxon>Pseudomonadota</taxon>
        <taxon>Gammaproteobacteria</taxon>
        <taxon>Enterobacterales</taxon>
        <taxon>Erwiniaceae</taxon>
        <taxon>Tatumella</taxon>
    </lineage>
</organism>
<dbReference type="NCBIfam" id="NF045617">
    <property type="entry name" value="mostly_LP"/>
    <property type="match status" value="1"/>
</dbReference>